<feature type="transmembrane region" description="Helical" evidence="7">
    <location>
        <begin position="265"/>
        <end position="283"/>
    </location>
</feature>
<dbReference type="SUPFAM" id="SSF103481">
    <property type="entry name" value="Multidrug resistance efflux transporter EmrE"/>
    <property type="match status" value="2"/>
</dbReference>
<dbReference type="EMBL" id="QGTW01000001">
    <property type="protein sequence ID" value="PWW31811.1"/>
    <property type="molecule type" value="Genomic_DNA"/>
</dbReference>
<evidence type="ECO:0000313" key="9">
    <source>
        <dbReference type="EMBL" id="PWW31811.1"/>
    </source>
</evidence>
<dbReference type="InterPro" id="IPR000620">
    <property type="entry name" value="EamA_dom"/>
</dbReference>
<organism evidence="9 10">
    <name type="scientific">Cytobacillus oceanisediminis</name>
    <dbReference type="NCBI Taxonomy" id="665099"/>
    <lineage>
        <taxon>Bacteria</taxon>
        <taxon>Bacillati</taxon>
        <taxon>Bacillota</taxon>
        <taxon>Bacilli</taxon>
        <taxon>Bacillales</taxon>
        <taxon>Bacillaceae</taxon>
        <taxon>Cytobacillus</taxon>
    </lineage>
</organism>
<comment type="similarity">
    <text evidence="2">Belongs to the EamA transporter family.</text>
</comment>
<evidence type="ECO:0000313" key="10">
    <source>
        <dbReference type="Proteomes" id="UP000247150"/>
    </source>
</evidence>
<evidence type="ECO:0000256" key="1">
    <source>
        <dbReference type="ARBA" id="ARBA00004651"/>
    </source>
</evidence>
<comment type="subcellular location">
    <subcellularLocation>
        <location evidence="1">Cell membrane</location>
        <topology evidence="1">Multi-pass membrane protein</topology>
    </subcellularLocation>
</comment>
<keyword evidence="6 7" id="KW-0472">Membrane</keyword>
<feature type="transmembrane region" description="Helical" evidence="7">
    <location>
        <begin position="111"/>
        <end position="132"/>
    </location>
</feature>
<name>A0A2V3A6M3_9BACI</name>
<feature type="domain" description="EamA" evidence="8">
    <location>
        <begin position="170"/>
        <end position="307"/>
    </location>
</feature>
<dbReference type="Pfam" id="PF00892">
    <property type="entry name" value="EamA"/>
    <property type="match status" value="2"/>
</dbReference>
<dbReference type="Proteomes" id="UP000247150">
    <property type="component" value="Unassembled WGS sequence"/>
</dbReference>
<feature type="transmembrane region" description="Helical" evidence="7">
    <location>
        <begin position="289"/>
        <end position="311"/>
    </location>
</feature>
<dbReference type="PANTHER" id="PTHR32322:SF18">
    <property type="entry name" value="S-ADENOSYLMETHIONINE_S-ADENOSYLHOMOCYSTEINE TRANSPORTER"/>
    <property type="match status" value="1"/>
</dbReference>
<dbReference type="InterPro" id="IPR037185">
    <property type="entry name" value="EmrE-like"/>
</dbReference>
<feature type="transmembrane region" description="Helical" evidence="7">
    <location>
        <begin position="84"/>
        <end position="105"/>
    </location>
</feature>
<keyword evidence="3" id="KW-1003">Cell membrane</keyword>
<feature type="transmembrane region" description="Helical" evidence="7">
    <location>
        <begin position="230"/>
        <end position="253"/>
    </location>
</feature>
<dbReference type="AlphaFoldDB" id="A0A2V3A6M3"/>
<sequence length="329" mass="36412">MEIILGWERGFTVQAGANKNYGFLLLILANMIWGGNFVIGRIGVDYYPPLLFSLFRWLIAFLLLTPFMVKPLKKDWKILWQHKAVLLLLAVTGVAGYNTIIYFALQYTTSINASVVNSTTPLFIAIFAIFILKEKLSFHQIAGIILSVLGISFIISRGSIDAFLSWSINAGDLFVLTAVLLWAMYSVIGKKYSGVLPGLSTFYVTSFLGILILAPLSLIEYRLSGVEPAFSIFSIGILLYVGFLASIVAFLSWNYGVSIIGASKAGVFLNLLPVFATIFAVLFTSESLYLYQIIGGVIVIFGVLLSSRISFRIKNKNFKQNNISPYKAQ</sequence>
<evidence type="ECO:0000259" key="8">
    <source>
        <dbReference type="Pfam" id="PF00892"/>
    </source>
</evidence>
<feature type="transmembrane region" description="Helical" evidence="7">
    <location>
        <begin position="54"/>
        <end position="72"/>
    </location>
</feature>
<dbReference type="RefSeq" id="WP_258309118.1">
    <property type="nucleotide sequence ID" value="NZ_QGTW01000001.1"/>
</dbReference>
<evidence type="ECO:0000256" key="5">
    <source>
        <dbReference type="ARBA" id="ARBA00022989"/>
    </source>
</evidence>
<keyword evidence="5 7" id="KW-1133">Transmembrane helix</keyword>
<evidence type="ECO:0000256" key="6">
    <source>
        <dbReference type="ARBA" id="ARBA00023136"/>
    </source>
</evidence>
<evidence type="ECO:0000256" key="3">
    <source>
        <dbReference type="ARBA" id="ARBA00022475"/>
    </source>
</evidence>
<evidence type="ECO:0000256" key="2">
    <source>
        <dbReference type="ARBA" id="ARBA00007362"/>
    </source>
</evidence>
<protein>
    <submittedName>
        <fullName evidence="9">Threonine/homoserine efflux transporter RhtA</fullName>
    </submittedName>
</protein>
<feature type="transmembrane region" description="Helical" evidence="7">
    <location>
        <begin position="21"/>
        <end position="42"/>
    </location>
</feature>
<dbReference type="PANTHER" id="PTHR32322">
    <property type="entry name" value="INNER MEMBRANE TRANSPORTER"/>
    <property type="match status" value="1"/>
</dbReference>
<evidence type="ECO:0000256" key="7">
    <source>
        <dbReference type="SAM" id="Phobius"/>
    </source>
</evidence>
<dbReference type="InterPro" id="IPR050638">
    <property type="entry name" value="AA-Vitamin_Transporters"/>
</dbReference>
<evidence type="ECO:0000256" key="4">
    <source>
        <dbReference type="ARBA" id="ARBA00022692"/>
    </source>
</evidence>
<accession>A0A2V3A6M3</accession>
<gene>
    <name evidence="9" type="ORF">DFO73_10165</name>
</gene>
<keyword evidence="4 7" id="KW-0812">Transmembrane</keyword>
<feature type="transmembrane region" description="Helical" evidence="7">
    <location>
        <begin position="195"/>
        <end position="218"/>
    </location>
</feature>
<dbReference type="Gene3D" id="1.10.3730.20">
    <property type="match status" value="1"/>
</dbReference>
<feature type="domain" description="EamA" evidence="8">
    <location>
        <begin position="21"/>
        <end position="155"/>
    </location>
</feature>
<feature type="transmembrane region" description="Helical" evidence="7">
    <location>
        <begin position="166"/>
        <end position="188"/>
    </location>
</feature>
<reference evidence="9 10" key="1">
    <citation type="submission" date="2018-05" db="EMBL/GenBank/DDBJ databases">
        <title>Freshwater and sediment microbial communities from various areas in North America, analyzing microbe dynamics in response to fracking.</title>
        <authorList>
            <person name="Lamendella R."/>
        </authorList>
    </citation>
    <scope>NUCLEOTIDE SEQUENCE [LARGE SCALE GENOMIC DNA]</scope>
    <source>
        <strain evidence="9 10">15_TX</strain>
    </source>
</reference>
<proteinExistence type="inferred from homology"/>
<feature type="transmembrane region" description="Helical" evidence="7">
    <location>
        <begin position="141"/>
        <end position="160"/>
    </location>
</feature>
<dbReference type="GO" id="GO:0005886">
    <property type="term" value="C:plasma membrane"/>
    <property type="evidence" value="ECO:0007669"/>
    <property type="project" value="UniProtKB-SubCell"/>
</dbReference>
<comment type="caution">
    <text evidence="9">The sequence shown here is derived from an EMBL/GenBank/DDBJ whole genome shotgun (WGS) entry which is preliminary data.</text>
</comment>